<keyword evidence="9" id="KW-1185">Reference proteome</keyword>
<evidence type="ECO:0000313" key="8">
    <source>
        <dbReference type="EMBL" id="AJY75770.1"/>
    </source>
</evidence>
<evidence type="ECO:0000256" key="1">
    <source>
        <dbReference type="ARBA" id="ARBA00004651"/>
    </source>
</evidence>
<feature type="transmembrane region" description="Helical" evidence="6">
    <location>
        <begin position="198"/>
        <end position="216"/>
    </location>
</feature>
<dbReference type="OrthoDB" id="1937696at2"/>
<dbReference type="STRING" id="1126833.VN24_15940"/>
<dbReference type="InterPro" id="IPR027022">
    <property type="entry name" value="ABC_permease_BceB-typ"/>
</dbReference>
<keyword evidence="5 6" id="KW-0472">Membrane</keyword>
<comment type="similarity">
    <text evidence="6">Belongs to the ABC-4 integral membrane protein family.</text>
</comment>
<evidence type="ECO:0000256" key="5">
    <source>
        <dbReference type="ARBA" id="ARBA00023136"/>
    </source>
</evidence>
<accession>A0A0D5NKW8</accession>
<keyword evidence="3 6" id="KW-0812">Transmembrane</keyword>
<dbReference type="PANTHER" id="PTHR46795:SF1">
    <property type="entry name" value="ABC TRANSPORTER PERMEASE PROTEIN"/>
    <property type="match status" value="1"/>
</dbReference>
<dbReference type="RefSeq" id="WP_045671198.1">
    <property type="nucleotide sequence ID" value="NZ_CP011058.1"/>
</dbReference>
<dbReference type="PATRIC" id="fig|1126833.4.peg.3488"/>
<dbReference type="PANTHER" id="PTHR46795">
    <property type="entry name" value="ABC TRANSPORTER PERMEASE-RELATED-RELATED"/>
    <property type="match status" value="1"/>
</dbReference>
<dbReference type="KEGG" id="pbj:VN24_15940"/>
<feature type="transmembrane region" description="Helical" evidence="6">
    <location>
        <begin position="61"/>
        <end position="82"/>
    </location>
</feature>
<evidence type="ECO:0000256" key="2">
    <source>
        <dbReference type="ARBA" id="ARBA00022475"/>
    </source>
</evidence>
<proteinExistence type="inferred from homology"/>
<dbReference type="EMBL" id="CP011058">
    <property type="protein sequence ID" value="AJY75770.1"/>
    <property type="molecule type" value="Genomic_DNA"/>
</dbReference>
<gene>
    <name evidence="8" type="ORF">VN24_15940</name>
</gene>
<dbReference type="HOGENOM" id="CLU_022800_3_0_9"/>
<evidence type="ECO:0000256" key="4">
    <source>
        <dbReference type="ARBA" id="ARBA00022989"/>
    </source>
</evidence>
<dbReference type="PIRSF" id="PIRSF018968">
    <property type="entry name" value="ABC_permease_BceB"/>
    <property type="match status" value="1"/>
</dbReference>
<reference evidence="8 9" key="1">
    <citation type="journal article" date="2015" name="J. Biotechnol.">
        <title>Complete genome sequence of Paenibacillus beijingensis 7188(T) (=DSM 24997(T)), a novel rhizobacterium from jujube garden soil.</title>
        <authorList>
            <person name="Kwak Y."/>
            <person name="Shin J.H."/>
        </authorList>
    </citation>
    <scope>NUCLEOTIDE SEQUENCE [LARGE SCALE GENOMIC DNA]</scope>
    <source>
        <strain evidence="8 9">DSM 24997</strain>
    </source>
</reference>
<dbReference type="AlphaFoldDB" id="A0A0D5NKW8"/>
<feature type="domain" description="ABC3 transporter permease C-terminal" evidence="7">
    <location>
        <begin position="65"/>
        <end position="181"/>
    </location>
</feature>
<keyword evidence="2 6" id="KW-1003">Cell membrane</keyword>
<feature type="transmembrane region" description="Helical" evidence="6">
    <location>
        <begin position="284"/>
        <end position="305"/>
    </location>
</feature>
<dbReference type="GO" id="GO:0055085">
    <property type="term" value="P:transmembrane transport"/>
    <property type="evidence" value="ECO:0007669"/>
    <property type="project" value="UniProtKB-UniRule"/>
</dbReference>
<name>A0A0D5NKW8_9BACL</name>
<evidence type="ECO:0000313" key="9">
    <source>
        <dbReference type="Proteomes" id="UP000032633"/>
    </source>
</evidence>
<feature type="transmembrane region" description="Helical" evidence="6">
    <location>
        <begin position="102"/>
        <end position="124"/>
    </location>
</feature>
<dbReference type="InterPro" id="IPR052536">
    <property type="entry name" value="ABC-4_Integral_Memb_Prot"/>
</dbReference>
<dbReference type="Pfam" id="PF02687">
    <property type="entry name" value="FtsX"/>
    <property type="match status" value="1"/>
</dbReference>
<reference evidence="9" key="2">
    <citation type="submission" date="2015-03" db="EMBL/GenBank/DDBJ databases">
        <title>Genome sequence of Paenibacillus beijingensis strain DSM 24997T.</title>
        <authorList>
            <person name="Kwak Y."/>
            <person name="Shin J.-H."/>
        </authorList>
    </citation>
    <scope>NUCLEOTIDE SEQUENCE [LARGE SCALE GENOMIC DNA]</scope>
    <source>
        <strain evidence="9">DSM 24997</strain>
    </source>
</reference>
<comment type="subcellular location">
    <subcellularLocation>
        <location evidence="1 6">Cell membrane</location>
        <topology evidence="1 6">Multi-pass membrane protein</topology>
    </subcellularLocation>
</comment>
<dbReference type="Proteomes" id="UP000032633">
    <property type="component" value="Chromosome"/>
</dbReference>
<feature type="transmembrane region" description="Helical" evidence="6">
    <location>
        <begin position="580"/>
        <end position="603"/>
    </location>
</feature>
<evidence type="ECO:0000259" key="7">
    <source>
        <dbReference type="Pfam" id="PF02687"/>
    </source>
</evidence>
<sequence>MTFRSLALSNIKGNLRTYSAFFLSSVFSVLIFYLYAAFLFHPDIVNGNIAAAGKVTTMMQVCEYLIVIFSFFFVLYSNSAFLKTRTKEFGLLTLFGTTRGQLRIMVLYESAALAVVSIAAGIGLGMLLSKLFFMGLGVLLNSDVSILFAVPMKAVWLTAGGFFLLFMLISSATVLRVGRKQIIDLLQEARKPKQPPTFSPLLSLLACVCLAAGYTMALKMTMMNFTLFALPVIGLVTLGSYFLFTQLSVALIRLLQRSTRFFYNRTNLITVSQLAFKMKDNARILFAVSIMSAVMVTAVGSVYSIQKVSRDQLLEHVPYTVGFLERGLNTHEVADPQEVRSVIAASGEMLEAEARVVGIAAAKVRIQQTKGKTANFPERSAMAISQTDYNAQAQRLGKKPVKLEDGHAVYVLPYKEMNTGGSGKGGVIEAVINGSPVKLSLDDYAYGAVLSPVAEATYLIVASDKQFMEWDRQTPAERKLVAYGYEIRGWEQALPAVQKIEQLIPADKKAQAQTYRVSSYIETQQSISLALFIGMFISLLFFIAAGSMIYFKLFTELQEDRAQFKALARIGMTAGEIRRIVATQVGMVFFVPCLVGIGHSLFALKALGDLLAAPVWMYGLLVIGIYVVMQTVYFLFSCSTYIHSIRRGTAG</sequence>
<feature type="transmembrane region" description="Helical" evidence="6">
    <location>
        <begin position="529"/>
        <end position="551"/>
    </location>
</feature>
<evidence type="ECO:0000256" key="6">
    <source>
        <dbReference type="PIRNR" id="PIRNR018968"/>
    </source>
</evidence>
<evidence type="ECO:0000256" key="3">
    <source>
        <dbReference type="ARBA" id="ARBA00022692"/>
    </source>
</evidence>
<feature type="transmembrane region" description="Helical" evidence="6">
    <location>
        <begin position="20"/>
        <end position="40"/>
    </location>
</feature>
<keyword evidence="6" id="KW-0813">Transport</keyword>
<feature type="transmembrane region" description="Helical" evidence="6">
    <location>
        <begin position="156"/>
        <end position="177"/>
    </location>
</feature>
<keyword evidence="4 6" id="KW-1133">Transmembrane helix</keyword>
<feature type="transmembrane region" description="Helical" evidence="6">
    <location>
        <begin position="615"/>
        <end position="636"/>
    </location>
</feature>
<organism evidence="8 9">
    <name type="scientific">Paenibacillus beijingensis</name>
    <dbReference type="NCBI Taxonomy" id="1126833"/>
    <lineage>
        <taxon>Bacteria</taxon>
        <taxon>Bacillati</taxon>
        <taxon>Bacillota</taxon>
        <taxon>Bacilli</taxon>
        <taxon>Bacillales</taxon>
        <taxon>Paenibacillaceae</taxon>
        <taxon>Paenibacillus</taxon>
    </lineage>
</organism>
<feature type="transmembrane region" description="Helical" evidence="6">
    <location>
        <begin position="228"/>
        <end position="255"/>
    </location>
</feature>
<protein>
    <submittedName>
        <fullName evidence="8">ABC transporter permease</fullName>
    </submittedName>
</protein>
<dbReference type="GO" id="GO:0005886">
    <property type="term" value="C:plasma membrane"/>
    <property type="evidence" value="ECO:0007669"/>
    <property type="project" value="UniProtKB-SubCell"/>
</dbReference>
<dbReference type="InterPro" id="IPR003838">
    <property type="entry name" value="ABC3_permease_C"/>
</dbReference>